<dbReference type="Pfam" id="PF19547">
    <property type="entry name" value="DUF6071"/>
    <property type="match status" value="1"/>
</dbReference>
<evidence type="ECO:0000256" key="1">
    <source>
        <dbReference type="SAM" id="MobiDB-lite"/>
    </source>
</evidence>
<organism evidence="2 3">
    <name type="scientific">Actinomadura mexicana</name>
    <dbReference type="NCBI Taxonomy" id="134959"/>
    <lineage>
        <taxon>Bacteria</taxon>
        <taxon>Bacillati</taxon>
        <taxon>Actinomycetota</taxon>
        <taxon>Actinomycetes</taxon>
        <taxon>Streptosporangiales</taxon>
        <taxon>Thermomonosporaceae</taxon>
        <taxon>Actinomadura</taxon>
    </lineage>
</organism>
<proteinExistence type="predicted"/>
<keyword evidence="3" id="KW-1185">Reference proteome</keyword>
<evidence type="ECO:0000313" key="3">
    <source>
        <dbReference type="Proteomes" id="UP000198420"/>
    </source>
</evidence>
<dbReference type="EMBL" id="FZNP01000007">
    <property type="protein sequence ID" value="SNR81052.1"/>
    <property type="molecule type" value="Genomic_DNA"/>
</dbReference>
<dbReference type="InterPro" id="IPR045715">
    <property type="entry name" value="DUF6071"/>
</dbReference>
<dbReference type="SUPFAM" id="SSF52266">
    <property type="entry name" value="SGNH hydrolase"/>
    <property type="match status" value="1"/>
</dbReference>
<sequence>MTSRPVRLLVANGCSYTRGAELGRAEDAWPALVADALGIPWVNLGCDGGSNRRVVRTTVANLDRLAAQHHVRVEDVLVICMWTGLSRHECFTRPRDKGHGFRPALPDELHWHRLSRWRIQIKDRLSEAYYRHLWSERGALTNFALDWLMLDGYLRSRGACARYVFAWDVLRFDPDDQSRALLASLDPTAVYGGTATNSRTSFNGETTGRFPTGDMQHPLEEGHSAFGASMTRWLRTQGIDTAVPPAAPSTGRTASVGREGSAAG</sequence>
<gene>
    <name evidence="2" type="ORF">SAMN06265355_107133</name>
</gene>
<dbReference type="RefSeq" id="WP_089313168.1">
    <property type="nucleotide sequence ID" value="NZ_FZNP01000007.1"/>
</dbReference>
<dbReference type="Proteomes" id="UP000198420">
    <property type="component" value="Unassembled WGS sequence"/>
</dbReference>
<reference evidence="3" key="1">
    <citation type="submission" date="2017-06" db="EMBL/GenBank/DDBJ databases">
        <authorList>
            <person name="Varghese N."/>
            <person name="Submissions S."/>
        </authorList>
    </citation>
    <scope>NUCLEOTIDE SEQUENCE [LARGE SCALE GENOMIC DNA]</scope>
    <source>
        <strain evidence="3">DSM 44485</strain>
    </source>
</reference>
<name>A0A238ZDA1_9ACTN</name>
<dbReference type="OrthoDB" id="2060945at2"/>
<evidence type="ECO:0008006" key="4">
    <source>
        <dbReference type="Google" id="ProtNLM"/>
    </source>
</evidence>
<protein>
    <recommendedName>
        <fullName evidence="4">SGNH/GDSL hydrolase family protein</fullName>
    </recommendedName>
</protein>
<dbReference type="AlphaFoldDB" id="A0A238ZDA1"/>
<evidence type="ECO:0000313" key="2">
    <source>
        <dbReference type="EMBL" id="SNR81052.1"/>
    </source>
</evidence>
<feature type="region of interest" description="Disordered" evidence="1">
    <location>
        <begin position="241"/>
        <end position="264"/>
    </location>
</feature>
<accession>A0A238ZDA1</accession>